<keyword evidence="2" id="KW-0328">Glycosyltransferase</keyword>
<comment type="similarity">
    <text evidence="1">Belongs to the glycosyltransferase 10 family.</text>
</comment>
<dbReference type="PANTHER" id="PTHR11929:SF194">
    <property type="entry name" value="ALPHA-(1,3)-FUCOSYLTRANSFERASE 10"/>
    <property type="match status" value="1"/>
</dbReference>
<dbReference type="InterPro" id="IPR055270">
    <property type="entry name" value="Glyco_tran_10_C"/>
</dbReference>
<dbReference type="InterPro" id="IPR001503">
    <property type="entry name" value="Glyco_trans_10"/>
</dbReference>
<accession>A0A6C0HJG7</accession>
<sequence length="284" mass="32554">MPKYIIRIFSNFCSSTECKQKYESIDEAFLENNYGNTKDIYITDGDDYTHVIILNTAMPRLSNIPKEHVIGLALEPPHFLGLQTPFVYYAERFIGKYFIGHAYGLPAPFIEYPGYLWHTPPLKSIPQKPNLMSIMVSQKTQAPGHKYRHELVSRILASNLPIDIMGRGCKYHKPDSRVKGEFNYLEPYLSYQFHIAIENFSLNHYYSEKIMDPLFCETTPVYLGCKNIDDYFPGMVIKLSGEVDKDFALLGDILANPDAFRKPVDIDAVKNTTSLVRNVSRIFG</sequence>
<dbReference type="Gene3D" id="3.40.50.11660">
    <property type="entry name" value="Glycosyl transferase family 10, C-terminal domain"/>
    <property type="match status" value="1"/>
</dbReference>
<proteinExistence type="inferred from homology"/>
<name>A0A6C0HJG7_9ZZZZ</name>
<evidence type="ECO:0000256" key="1">
    <source>
        <dbReference type="ARBA" id="ARBA00008919"/>
    </source>
</evidence>
<dbReference type="AlphaFoldDB" id="A0A6C0HJG7"/>
<protein>
    <recommendedName>
        <fullName evidence="4">Fucosyltransferase C-terminal domain-containing protein</fullName>
    </recommendedName>
</protein>
<evidence type="ECO:0000256" key="3">
    <source>
        <dbReference type="ARBA" id="ARBA00022679"/>
    </source>
</evidence>
<dbReference type="GO" id="GO:0046920">
    <property type="term" value="F:alpha-(1-&gt;3)-fucosyltransferase activity"/>
    <property type="evidence" value="ECO:0007669"/>
    <property type="project" value="TreeGrafter"/>
</dbReference>
<dbReference type="EMBL" id="MN739964">
    <property type="protein sequence ID" value="QHT80153.1"/>
    <property type="molecule type" value="Genomic_DNA"/>
</dbReference>
<evidence type="ECO:0000259" key="4">
    <source>
        <dbReference type="Pfam" id="PF00852"/>
    </source>
</evidence>
<reference evidence="5" key="1">
    <citation type="journal article" date="2020" name="Nature">
        <title>Giant virus diversity and host interactions through global metagenomics.</title>
        <authorList>
            <person name="Schulz F."/>
            <person name="Roux S."/>
            <person name="Paez-Espino D."/>
            <person name="Jungbluth S."/>
            <person name="Walsh D.A."/>
            <person name="Denef V.J."/>
            <person name="McMahon K.D."/>
            <person name="Konstantinidis K.T."/>
            <person name="Eloe-Fadrosh E.A."/>
            <person name="Kyrpides N.C."/>
            <person name="Woyke T."/>
        </authorList>
    </citation>
    <scope>NUCLEOTIDE SEQUENCE</scope>
    <source>
        <strain evidence="5">GVMAG-M-3300023184-105</strain>
    </source>
</reference>
<dbReference type="GO" id="GO:0016020">
    <property type="term" value="C:membrane"/>
    <property type="evidence" value="ECO:0007669"/>
    <property type="project" value="InterPro"/>
</dbReference>
<dbReference type="Pfam" id="PF00852">
    <property type="entry name" value="Glyco_transf_10"/>
    <property type="match status" value="1"/>
</dbReference>
<dbReference type="InterPro" id="IPR038577">
    <property type="entry name" value="GT10-like_C_sf"/>
</dbReference>
<dbReference type="SUPFAM" id="SSF53756">
    <property type="entry name" value="UDP-Glycosyltransferase/glycogen phosphorylase"/>
    <property type="match status" value="1"/>
</dbReference>
<evidence type="ECO:0000313" key="5">
    <source>
        <dbReference type="EMBL" id="QHT80153.1"/>
    </source>
</evidence>
<keyword evidence="3" id="KW-0808">Transferase</keyword>
<organism evidence="5">
    <name type="scientific">viral metagenome</name>
    <dbReference type="NCBI Taxonomy" id="1070528"/>
    <lineage>
        <taxon>unclassified sequences</taxon>
        <taxon>metagenomes</taxon>
        <taxon>organismal metagenomes</taxon>
    </lineage>
</organism>
<dbReference type="PANTHER" id="PTHR11929">
    <property type="entry name" value="ALPHA- 1,3 -FUCOSYLTRANSFERASE"/>
    <property type="match status" value="1"/>
</dbReference>
<evidence type="ECO:0000256" key="2">
    <source>
        <dbReference type="ARBA" id="ARBA00022676"/>
    </source>
</evidence>
<feature type="domain" description="Fucosyltransferase C-terminal" evidence="4">
    <location>
        <begin position="126"/>
        <end position="233"/>
    </location>
</feature>